<evidence type="ECO:0000313" key="2">
    <source>
        <dbReference type="EMBL" id="GIG23239.1"/>
    </source>
</evidence>
<protein>
    <recommendedName>
        <fullName evidence="4">VWFA domain-containing protein</fullName>
    </recommendedName>
</protein>
<feature type="compositionally biased region" description="Gly residues" evidence="1">
    <location>
        <begin position="916"/>
        <end position="948"/>
    </location>
</feature>
<dbReference type="Pfam" id="PF17957">
    <property type="entry name" value="Big_7"/>
    <property type="match status" value="1"/>
</dbReference>
<dbReference type="SUPFAM" id="SSF53300">
    <property type="entry name" value="vWA-like"/>
    <property type="match status" value="1"/>
</dbReference>
<comment type="caution">
    <text evidence="2">The sequence shown here is derived from an EMBL/GenBank/DDBJ whole genome shotgun (WGS) entry which is preliminary data.</text>
</comment>
<sequence>MRVPECAFVPGIPFAGGLPLRLLARPFRRLLVAATVAVAVAAGPLASGAQAAPASNPVVSPVSAGAWVPVAPAPAWGGVLGVSFGAGEQRDAVLASGGDVPAGTRSLVVQVHVLSATDAGSVVVWSPGSPEPTGTTVSFGRGVSSATTLVTTSAKGAVSIRSSVPSRLAVTVVGYVSGTGAAPLVGAGGTTVVPAGTVVDQATGLGGTVPAPGRASTVPLAGLAGVPGEGAQAVWLSVQARGATVGGVTFASPNGSLGAATAAFSSSWSTSLVLAALDADGSVTYSLRGSATDGLRVAVVGWVAGASRDGARTPTPDGVVPVATRTLASSAGLFGTREVSVTGADVPKSLRAAVVQVAVRTGLLPATLRGAATPAGALSADTGGAWVPSFTTTSTTLVVPVSKDGKAYVSASLGAQVESVTLEGYQAGQVAAASDTVAPTLRITAPAAGAVVDQAESPVVTIAGTTADAGSGVREVRVSVDGHDLGAAPTTGTGGADLRWATSSAVPAGAHTLRVQATDWAGRTTTQTRTFTVAAAAPTDVVVDPDAHVVSDAEAASLTGVGSTQVVFQGSAPVHAGDVLVSGVTPQAPEGLLRRVVSVTRSGDESVVETVPGVLTDVFVQAHVAIDDEPIADQQPGPVVDDVAVAGRTAFRAASVAALKSADPTHEETLASLKVSTPGKELVAKIAATARLSMTFKLDIDPHFGLGTMSPELEEFTFSINTRGGIDLDITAQKEKTWEFERQLGSVRIGGSTILVGPVPLVLTYSLDPSVFLDASIGGKITSTYELSIETRSGVTYTDGRWKAIDEKKFTNEPNATAHVVVDVSAGVILDFVVKVYDLAGPYIGLKVGPRYVGDLDLMALTYTHTVTLEYTLRVGARVAVLGKTVADWNHDFEPWVAKLYTHTYPYEKPADGTDPGPGGGGGNPGGGGTGGDPGDGGGDPGDGGGDPGDGDGDPGEEQPSGGWDVALVLDLSEPAGPMRERQRAAAHAVIDALGDGDRASVGMYSSWGGTMLSLTSDLDRVHAEIDEQYGTDLDGWSYPDMGDGTMSAISHLAEHGSPGQRRMVVGFGDGGGWTGIAEYYQALAADNDIVVHGVGFEPMYMGEQVAAVALSTGGTFLTIGADEDPVPAVRSFVRGLGGAPSGIQAWAHVGEEVSGDTRKEFVEVQLGDLPAGTAADASVSCTATDPVPGPQWRGPYARLTSAYTGGGVWRLDWVDATPAAPSIGRTYLCIVQAVDEDGVVVATQPLVVKDTDGTRFQGTWVPSAGGGVDIALTSWPVGTKSLSAQCSWWRPAGQYEPSDPGYYTSSSERPAPGGTWNLHVPVTISGTYRCTVVGLDTEDPFDYFSSETGRSEAATVVVS</sequence>
<proteinExistence type="predicted"/>
<accession>A0A919P8J3</accession>
<gene>
    <name evidence="2" type="ORF">Cch01nite_39630</name>
</gene>
<dbReference type="SUPFAM" id="SSF81296">
    <property type="entry name" value="E set domains"/>
    <property type="match status" value="1"/>
</dbReference>
<dbReference type="Proteomes" id="UP000632740">
    <property type="component" value="Unassembled WGS sequence"/>
</dbReference>
<feature type="region of interest" description="Disordered" evidence="1">
    <location>
        <begin position="909"/>
        <end position="963"/>
    </location>
</feature>
<evidence type="ECO:0000256" key="1">
    <source>
        <dbReference type="SAM" id="MobiDB-lite"/>
    </source>
</evidence>
<evidence type="ECO:0008006" key="4">
    <source>
        <dbReference type="Google" id="ProtNLM"/>
    </source>
</evidence>
<dbReference type="GO" id="GO:0005975">
    <property type="term" value="P:carbohydrate metabolic process"/>
    <property type="evidence" value="ECO:0007669"/>
    <property type="project" value="UniProtKB-ARBA"/>
</dbReference>
<evidence type="ECO:0000313" key="3">
    <source>
        <dbReference type="Proteomes" id="UP000632740"/>
    </source>
</evidence>
<organism evidence="2 3">
    <name type="scientific">Cellulomonas chitinilytica</name>
    <dbReference type="NCBI Taxonomy" id="398759"/>
    <lineage>
        <taxon>Bacteria</taxon>
        <taxon>Bacillati</taxon>
        <taxon>Actinomycetota</taxon>
        <taxon>Actinomycetes</taxon>
        <taxon>Micrococcales</taxon>
        <taxon>Cellulomonadaceae</taxon>
        <taxon>Cellulomonas</taxon>
    </lineage>
</organism>
<dbReference type="InterPro" id="IPR014756">
    <property type="entry name" value="Ig_E-set"/>
</dbReference>
<dbReference type="InterPro" id="IPR013783">
    <property type="entry name" value="Ig-like_fold"/>
</dbReference>
<reference evidence="2" key="1">
    <citation type="submission" date="2021-01" db="EMBL/GenBank/DDBJ databases">
        <title>Whole genome shotgun sequence of Cellulomonas chitinilytica NBRC 110799.</title>
        <authorList>
            <person name="Komaki H."/>
            <person name="Tamura T."/>
        </authorList>
    </citation>
    <scope>NUCLEOTIDE SEQUENCE</scope>
    <source>
        <strain evidence="2">NBRC 110799</strain>
    </source>
</reference>
<dbReference type="Gene3D" id="3.40.50.410">
    <property type="entry name" value="von Willebrand factor, type A domain"/>
    <property type="match status" value="1"/>
</dbReference>
<dbReference type="EMBL" id="BONK01000017">
    <property type="protein sequence ID" value="GIG23239.1"/>
    <property type="molecule type" value="Genomic_DNA"/>
</dbReference>
<dbReference type="InterPro" id="IPR036465">
    <property type="entry name" value="vWFA_dom_sf"/>
</dbReference>
<keyword evidence="3" id="KW-1185">Reference proteome</keyword>
<dbReference type="Gene3D" id="2.60.40.10">
    <property type="entry name" value="Immunoglobulins"/>
    <property type="match status" value="1"/>
</dbReference>
<name>A0A919P8J3_9CELL</name>